<dbReference type="GO" id="GO:0005730">
    <property type="term" value="C:nucleolus"/>
    <property type="evidence" value="ECO:0007669"/>
    <property type="project" value="UniProtKB-SubCell"/>
</dbReference>
<feature type="compositionally biased region" description="Basic and acidic residues" evidence="7">
    <location>
        <begin position="168"/>
        <end position="182"/>
    </location>
</feature>
<evidence type="ECO:0000313" key="8">
    <source>
        <dbReference type="EMBL" id="JAG84164.1"/>
    </source>
</evidence>
<accession>A0A9R1TS17</accession>
<evidence type="ECO:0000256" key="7">
    <source>
        <dbReference type="SAM" id="MobiDB-lite"/>
    </source>
</evidence>
<keyword evidence="9" id="KW-1185">Reference proteome</keyword>
<sequence>MKDGPFLNSSFDIYSAMKPGIKGVPQLLDVTRQPGRPKKRKKITLVFDEEKRKDFLGGFHKRKLQRRRKAQDELKVKLKEEKKRIKQEARERFKTLVSQRDVPELEELLQKTEYEADGKTVSILELNVNDLSQSCNWIGENRPKYEEESEEEEEEGHQGEKVPGMELNPRKSKDLKEKEKSNHQLSKKSISKARQKETLKQANRSKVFQLKQRLDRQKNKKLAKKAQFKQERAMKKAKGKTKRKLMKKM</sequence>
<dbReference type="PANTHER" id="PTHR14577">
    <property type="entry name" value="NUCLEOLAR PROTEIN 12"/>
    <property type="match status" value="1"/>
</dbReference>
<accession>A0A0C9RLZ7</accession>
<dbReference type="PANTHER" id="PTHR14577:SF0">
    <property type="entry name" value="NUCLEOLAR PROTEIN 12"/>
    <property type="match status" value="1"/>
</dbReference>
<evidence type="ECO:0000313" key="9">
    <source>
        <dbReference type="Proteomes" id="UP000694866"/>
    </source>
</evidence>
<comment type="similarity">
    <text evidence="2">Belongs to the RRP17 family.</text>
</comment>
<dbReference type="GO" id="GO:0019843">
    <property type="term" value="F:rRNA binding"/>
    <property type="evidence" value="ECO:0007669"/>
    <property type="project" value="TreeGrafter"/>
</dbReference>
<proteinExistence type="inferred from homology"/>
<dbReference type="Proteomes" id="UP000694866">
    <property type="component" value="Unplaced"/>
</dbReference>
<dbReference type="KEGG" id="fas:105273194"/>
<evidence type="ECO:0000256" key="3">
    <source>
        <dbReference type="ARBA" id="ARBA00015520"/>
    </source>
</evidence>
<protein>
    <recommendedName>
        <fullName evidence="3">Nucleolar protein 12</fullName>
    </recommendedName>
</protein>
<comment type="subcellular location">
    <subcellularLocation>
        <location evidence="1">Nucleus</location>
        <location evidence="1">Nucleolus</location>
    </subcellularLocation>
</comment>
<dbReference type="Pfam" id="PF09805">
    <property type="entry name" value="Nop25"/>
    <property type="match status" value="1"/>
</dbReference>
<dbReference type="AlphaFoldDB" id="A0A0C9RLZ7"/>
<name>A0A0C9RLZ7_9HYME</name>
<feature type="region of interest" description="Disordered" evidence="7">
    <location>
        <begin position="141"/>
        <end position="249"/>
    </location>
</feature>
<reference evidence="8" key="1">
    <citation type="submission" date="2015-01" db="EMBL/GenBank/DDBJ databases">
        <title>Transcriptome Assembly of Fopius arisanus.</title>
        <authorList>
            <person name="Geib S."/>
        </authorList>
    </citation>
    <scope>NUCLEOTIDE SEQUENCE</scope>
</reference>
<gene>
    <name evidence="8" type="primary">nol12</name>
    <name evidence="10" type="synonym">LOC105273194</name>
    <name evidence="8" type="ORF">g.26258</name>
</gene>
<feature type="coiled-coil region" evidence="6">
    <location>
        <begin position="61"/>
        <end position="91"/>
    </location>
</feature>
<keyword evidence="5" id="KW-0539">Nucleus</keyword>
<evidence type="ECO:0000256" key="1">
    <source>
        <dbReference type="ARBA" id="ARBA00004604"/>
    </source>
</evidence>
<dbReference type="InterPro" id="IPR019186">
    <property type="entry name" value="Nucleolar_protein_12"/>
</dbReference>
<feature type="compositionally biased region" description="Basic residues" evidence="7">
    <location>
        <begin position="235"/>
        <end position="249"/>
    </location>
</feature>
<feature type="compositionally biased region" description="Basic residues" evidence="7">
    <location>
        <begin position="218"/>
        <end position="227"/>
    </location>
</feature>
<organism evidence="8">
    <name type="scientific">Fopius arisanus</name>
    <dbReference type="NCBI Taxonomy" id="64838"/>
    <lineage>
        <taxon>Eukaryota</taxon>
        <taxon>Metazoa</taxon>
        <taxon>Ecdysozoa</taxon>
        <taxon>Arthropoda</taxon>
        <taxon>Hexapoda</taxon>
        <taxon>Insecta</taxon>
        <taxon>Pterygota</taxon>
        <taxon>Neoptera</taxon>
        <taxon>Endopterygota</taxon>
        <taxon>Hymenoptera</taxon>
        <taxon>Apocrita</taxon>
        <taxon>Ichneumonoidea</taxon>
        <taxon>Braconidae</taxon>
        <taxon>Opiinae</taxon>
        <taxon>Fopius</taxon>
    </lineage>
</organism>
<dbReference type="RefSeq" id="XP_011313788.1">
    <property type="nucleotide sequence ID" value="XM_011315486.1"/>
</dbReference>
<evidence type="ECO:0000256" key="5">
    <source>
        <dbReference type="ARBA" id="ARBA00023242"/>
    </source>
</evidence>
<keyword evidence="4 6" id="KW-0175">Coiled coil</keyword>
<dbReference type="CTD" id="326214"/>
<dbReference type="OrthoDB" id="551633at2759"/>
<dbReference type="GeneID" id="105273194"/>
<dbReference type="EMBL" id="GBYB01014397">
    <property type="protein sequence ID" value="JAG84164.1"/>
    <property type="molecule type" value="Transcribed_RNA"/>
</dbReference>
<evidence type="ECO:0000256" key="2">
    <source>
        <dbReference type="ARBA" id="ARBA00007175"/>
    </source>
</evidence>
<evidence type="ECO:0000256" key="4">
    <source>
        <dbReference type="ARBA" id="ARBA00023054"/>
    </source>
</evidence>
<evidence type="ECO:0000256" key="6">
    <source>
        <dbReference type="SAM" id="Coils"/>
    </source>
</evidence>
<reference evidence="10" key="2">
    <citation type="submission" date="2025-04" db="UniProtKB">
        <authorList>
            <consortium name="RefSeq"/>
        </authorList>
    </citation>
    <scope>IDENTIFICATION</scope>
    <source>
        <strain evidence="10">USDA-PBARC FA_bdor</strain>
        <tissue evidence="10">Whole organism</tissue>
    </source>
</reference>
<evidence type="ECO:0000313" key="10">
    <source>
        <dbReference type="RefSeq" id="XP_011313788.1"/>
    </source>
</evidence>